<dbReference type="Proteomes" id="UP000035722">
    <property type="component" value="Unassembled WGS sequence"/>
</dbReference>
<dbReference type="SUPFAM" id="SSF52821">
    <property type="entry name" value="Rhodanese/Cell cycle control phosphatase"/>
    <property type="match status" value="1"/>
</dbReference>
<accession>A0A024H7N5</accession>
<dbReference type="AlphaFoldDB" id="A0A024H7N5"/>
<dbReference type="SMART" id="SM00450">
    <property type="entry name" value="RHOD"/>
    <property type="match status" value="1"/>
</dbReference>
<keyword evidence="2" id="KW-0808">Transferase</keyword>
<dbReference type="PROSITE" id="PS50206">
    <property type="entry name" value="RHODANESE_3"/>
    <property type="match status" value="1"/>
</dbReference>
<dbReference type="CDD" id="cd00158">
    <property type="entry name" value="RHOD"/>
    <property type="match status" value="1"/>
</dbReference>
<dbReference type="RefSeq" id="WP_050056756.1">
    <property type="nucleotide sequence ID" value="NZ_CAQI01000053.1"/>
</dbReference>
<gene>
    <name evidence="2" type="primary">sseB2</name>
    <name evidence="2" type="ORF">ARTSIC4J27_3955</name>
</gene>
<evidence type="ECO:0000313" key="2">
    <source>
        <dbReference type="EMBL" id="CCQ47958.1"/>
    </source>
</evidence>
<organism evidence="2 3">
    <name type="scientific">Pseudarthrobacter siccitolerans</name>
    <dbReference type="NCBI Taxonomy" id="861266"/>
    <lineage>
        <taxon>Bacteria</taxon>
        <taxon>Bacillati</taxon>
        <taxon>Actinomycetota</taxon>
        <taxon>Actinomycetes</taxon>
        <taxon>Micrococcales</taxon>
        <taxon>Micrococcaceae</taxon>
        <taxon>Pseudarthrobacter</taxon>
    </lineage>
</organism>
<dbReference type="STRING" id="861266.ARTSIC4J27_3955"/>
<evidence type="ECO:0000313" key="3">
    <source>
        <dbReference type="Proteomes" id="UP000035722"/>
    </source>
</evidence>
<proteinExistence type="predicted"/>
<dbReference type="GO" id="GO:0004792">
    <property type="term" value="F:thiosulfate-cyanide sulfurtransferase activity"/>
    <property type="evidence" value="ECO:0007669"/>
    <property type="project" value="UniProtKB-EC"/>
</dbReference>
<protein>
    <submittedName>
        <fullName evidence="2">Rhodanese-like domain protein</fullName>
        <ecNumber evidence="2">2.8.1.1</ecNumber>
    </submittedName>
</protein>
<dbReference type="InterPro" id="IPR036873">
    <property type="entry name" value="Rhodanese-like_dom_sf"/>
</dbReference>
<keyword evidence="3" id="KW-1185">Reference proteome</keyword>
<dbReference type="Pfam" id="PF00581">
    <property type="entry name" value="Rhodanese"/>
    <property type="match status" value="1"/>
</dbReference>
<dbReference type="EMBL" id="CAQI01000053">
    <property type="protein sequence ID" value="CCQ47958.1"/>
    <property type="molecule type" value="Genomic_DNA"/>
</dbReference>
<comment type="caution">
    <text evidence="2">The sequence shown here is derived from an EMBL/GenBank/DDBJ whole genome shotgun (WGS) entry which is preliminary data.</text>
</comment>
<dbReference type="EC" id="2.8.1.1" evidence="2"/>
<dbReference type="InterPro" id="IPR001763">
    <property type="entry name" value="Rhodanese-like_dom"/>
</dbReference>
<evidence type="ECO:0000259" key="1">
    <source>
        <dbReference type="PROSITE" id="PS50206"/>
    </source>
</evidence>
<dbReference type="PANTHER" id="PTHR43031:SF1">
    <property type="entry name" value="PYRIDINE NUCLEOTIDE-DISULPHIDE OXIDOREDUCTASE"/>
    <property type="match status" value="1"/>
</dbReference>
<dbReference type="Gene3D" id="3.40.250.10">
    <property type="entry name" value="Rhodanese-like domain"/>
    <property type="match status" value="1"/>
</dbReference>
<name>A0A024H7N5_9MICC</name>
<dbReference type="InterPro" id="IPR050229">
    <property type="entry name" value="GlpE_sulfurtransferase"/>
</dbReference>
<dbReference type="OrthoDB" id="9800872at2"/>
<sequence length="108" mass="11828">MSDFDTVRVSDIPDDAAILDVREDYEWVAGHADGALHIPLEQLPARLDELDPDQDVYVICRTGGRSFRAAQWLTGQGYTAINVAGGMDQWLEAGKPLVSESGMKPLVL</sequence>
<dbReference type="PANTHER" id="PTHR43031">
    <property type="entry name" value="FAD-DEPENDENT OXIDOREDUCTASE"/>
    <property type="match status" value="1"/>
</dbReference>
<feature type="domain" description="Rhodanese" evidence="1">
    <location>
        <begin position="12"/>
        <end position="99"/>
    </location>
</feature>
<reference evidence="3" key="1">
    <citation type="journal article" date="2014" name="Genome Announc.">
        <title>Genome Sequence of Arthrobacter siccitolerans 4J27, a Xeroprotectant-Producing Desiccation-Tolerant Microorganism.</title>
        <authorList>
            <person name="Manzanera M."/>
            <person name="Santa-Cruz-Calvo L."/>
            <person name="Vilchez J.I."/>
            <person name="Garcia-Fontana C."/>
            <person name="Silva-Castro G.A."/>
            <person name="Calvo C."/>
            <person name="Gonzalez-Lopez J."/>
        </authorList>
    </citation>
    <scope>NUCLEOTIDE SEQUENCE [LARGE SCALE GENOMIC DNA]</scope>
    <source>
        <strain evidence="3">4J27</strain>
    </source>
</reference>